<evidence type="ECO:0000313" key="2">
    <source>
        <dbReference type="Proteomes" id="UP000789366"/>
    </source>
</evidence>
<sequence>MAERLAIKTASKLKKKDLAARNQLGQAIKHVSYVEYRLKAEVYKKEA</sequence>
<gene>
    <name evidence="1" type="ORF">SPELUC_LOCUS9945</name>
</gene>
<accession>A0ACA9NTV9</accession>
<feature type="non-terminal residue" evidence="1">
    <location>
        <position position="47"/>
    </location>
</feature>
<evidence type="ECO:0000313" key="1">
    <source>
        <dbReference type="EMBL" id="CAG8676802.1"/>
    </source>
</evidence>
<comment type="caution">
    <text evidence="1">The sequence shown here is derived from an EMBL/GenBank/DDBJ whole genome shotgun (WGS) entry which is preliminary data.</text>
</comment>
<protein>
    <submittedName>
        <fullName evidence="1">12441_t:CDS:1</fullName>
    </submittedName>
</protein>
<reference evidence="1" key="1">
    <citation type="submission" date="2021-06" db="EMBL/GenBank/DDBJ databases">
        <authorList>
            <person name="Kallberg Y."/>
            <person name="Tangrot J."/>
            <person name="Rosling A."/>
        </authorList>
    </citation>
    <scope>NUCLEOTIDE SEQUENCE</scope>
    <source>
        <strain evidence="1">28 12/20/2015</strain>
    </source>
</reference>
<keyword evidence="2" id="KW-1185">Reference proteome</keyword>
<proteinExistence type="predicted"/>
<dbReference type="EMBL" id="CAJVPW010017458">
    <property type="protein sequence ID" value="CAG8676802.1"/>
    <property type="molecule type" value="Genomic_DNA"/>
</dbReference>
<organism evidence="1 2">
    <name type="scientific">Cetraspora pellucida</name>
    <dbReference type="NCBI Taxonomy" id="1433469"/>
    <lineage>
        <taxon>Eukaryota</taxon>
        <taxon>Fungi</taxon>
        <taxon>Fungi incertae sedis</taxon>
        <taxon>Mucoromycota</taxon>
        <taxon>Glomeromycotina</taxon>
        <taxon>Glomeromycetes</taxon>
        <taxon>Diversisporales</taxon>
        <taxon>Gigasporaceae</taxon>
        <taxon>Cetraspora</taxon>
    </lineage>
</organism>
<name>A0ACA9NTV9_9GLOM</name>
<dbReference type="Proteomes" id="UP000789366">
    <property type="component" value="Unassembled WGS sequence"/>
</dbReference>